<dbReference type="SUPFAM" id="SSF57667">
    <property type="entry name" value="beta-beta-alpha zinc fingers"/>
    <property type="match status" value="1"/>
</dbReference>
<evidence type="ECO:0000259" key="9">
    <source>
        <dbReference type="PROSITE" id="PS50157"/>
    </source>
</evidence>
<dbReference type="PROSITE" id="PS00028">
    <property type="entry name" value="ZINC_FINGER_C2H2_1"/>
    <property type="match status" value="2"/>
</dbReference>
<keyword evidence="3" id="KW-0677">Repeat</keyword>
<dbReference type="GO" id="GO:0000785">
    <property type="term" value="C:chromatin"/>
    <property type="evidence" value="ECO:0007669"/>
    <property type="project" value="TreeGrafter"/>
</dbReference>
<feature type="region of interest" description="Disordered" evidence="8">
    <location>
        <begin position="406"/>
        <end position="434"/>
    </location>
</feature>
<dbReference type="AlphaFoldDB" id="A0A8T9CBF3"/>
<dbReference type="InterPro" id="IPR036236">
    <property type="entry name" value="Znf_C2H2_sf"/>
</dbReference>
<feature type="compositionally biased region" description="Low complexity" evidence="8">
    <location>
        <begin position="415"/>
        <end position="430"/>
    </location>
</feature>
<dbReference type="Pfam" id="PF00096">
    <property type="entry name" value="zf-C2H2"/>
    <property type="match status" value="2"/>
</dbReference>
<keyword evidence="6" id="KW-0539">Nucleus</keyword>
<evidence type="ECO:0000256" key="8">
    <source>
        <dbReference type="SAM" id="MobiDB-lite"/>
    </source>
</evidence>
<feature type="domain" description="C2H2-type" evidence="9">
    <location>
        <begin position="21"/>
        <end position="48"/>
    </location>
</feature>
<dbReference type="OrthoDB" id="10018191at2759"/>
<evidence type="ECO:0000256" key="6">
    <source>
        <dbReference type="ARBA" id="ARBA00023242"/>
    </source>
</evidence>
<keyword evidence="11" id="KW-1185">Reference proteome</keyword>
<dbReference type="GO" id="GO:0000978">
    <property type="term" value="F:RNA polymerase II cis-regulatory region sequence-specific DNA binding"/>
    <property type="evidence" value="ECO:0007669"/>
    <property type="project" value="InterPro"/>
</dbReference>
<dbReference type="InterPro" id="IPR051059">
    <property type="entry name" value="VerF-like"/>
</dbReference>
<dbReference type="GO" id="GO:0006351">
    <property type="term" value="P:DNA-templated transcription"/>
    <property type="evidence" value="ECO:0007669"/>
    <property type="project" value="InterPro"/>
</dbReference>
<dbReference type="SMART" id="SM00355">
    <property type="entry name" value="ZnF_C2H2"/>
    <property type="match status" value="2"/>
</dbReference>
<evidence type="ECO:0000313" key="10">
    <source>
        <dbReference type="EMBL" id="TVY82968.1"/>
    </source>
</evidence>
<feature type="compositionally biased region" description="Low complexity" evidence="8">
    <location>
        <begin position="98"/>
        <end position="109"/>
    </location>
</feature>
<reference evidence="10 11" key="1">
    <citation type="submission" date="2018-05" db="EMBL/GenBank/DDBJ databases">
        <title>Genome sequencing and assembly of the regulated plant pathogen Lachnellula willkommii and related sister species for the development of diagnostic species identification markers.</title>
        <authorList>
            <person name="Giroux E."/>
            <person name="Bilodeau G."/>
        </authorList>
    </citation>
    <scope>NUCLEOTIDE SEQUENCE [LARGE SCALE GENOMIC DNA]</scope>
    <source>
        <strain evidence="10 11">CBS 268.59</strain>
    </source>
</reference>
<dbReference type="Pfam" id="PF04082">
    <property type="entry name" value="Fungal_trans"/>
    <property type="match status" value="1"/>
</dbReference>
<dbReference type="PANTHER" id="PTHR40626:SF7">
    <property type="entry name" value="TRANSCRIPTION FACTOR, PUTATIVE (AFU_ORTHOLOGUE AFUA_1G04110)-RELATED"/>
    <property type="match status" value="1"/>
</dbReference>
<evidence type="ECO:0000256" key="1">
    <source>
        <dbReference type="ARBA" id="ARBA00004123"/>
    </source>
</evidence>
<name>A0A8T9CBF3_9HELO</name>
<feature type="compositionally biased region" description="Polar residues" evidence="8">
    <location>
        <begin position="292"/>
        <end position="327"/>
    </location>
</feature>
<organism evidence="10 11">
    <name type="scientific">Lachnellula suecica</name>
    <dbReference type="NCBI Taxonomy" id="602035"/>
    <lineage>
        <taxon>Eukaryota</taxon>
        <taxon>Fungi</taxon>
        <taxon>Dikarya</taxon>
        <taxon>Ascomycota</taxon>
        <taxon>Pezizomycotina</taxon>
        <taxon>Leotiomycetes</taxon>
        <taxon>Helotiales</taxon>
        <taxon>Lachnaceae</taxon>
        <taxon>Lachnellula</taxon>
    </lineage>
</organism>
<keyword evidence="4 7" id="KW-0863">Zinc-finger</keyword>
<evidence type="ECO:0000256" key="2">
    <source>
        <dbReference type="ARBA" id="ARBA00022723"/>
    </source>
</evidence>
<feature type="region of interest" description="Disordered" evidence="8">
    <location>
        <begin position="74"/>
        <end position="136"/>
    </location>
</feature>
<keyword evidence="5" id="KW-0862">Zinc</keyword>
<evidence type="ECO:0000256" key="5">
    <source>
        <dbReference type="ARBA" id="ARBA00022833"/>
    </source>
</evidence>
<dbReference type="InterPro" id="IPR013087">
    <property type="entry name" value="Znf_C2H2_type"/>
</dbReference>
<dbReference type="GO" id="GO:0000981">
    <property type="term" value="F:DNA-binding transcription factor activity, RNA polymerase II-specific"/>
    <property type="evidence" value="ECO:0007669"/>
    <property type="project" value="InterPro"/>
</dbReference>
<comment type="subcellular location">
    <subcellularLocation>
        <location evidence="1">Nucleus</location>
    </subcellularLocation>
</comment>
<dbReference type="EMBL" id="QGMK01000251">
    <property type="protein sequence ID" value="TVY82968.1"/>
    <property type="molecule type" value="Genomic_DNA"/>
</dbReference>
<comment type="caution">
    <text evidence="10">The sequence shown here is derived from an EMBL/GenBank/DDBJ whole genome shotgun (WGS) entry which is preliminary data.</text>
</comment>
<protein>
    <submittedName>
        <fullName evidence="10">Regulatory protein ADR1</fullName>
    </submittedName>
</protein>
<dbReference type="CDD" id="cd12148">
    <property type="entry name" value="fungal_TF_MHR"/>
    <property type="match status" value="1"/>
</dbReference>
<dbReference type="FunFam" id="3.30.160.60:FF:002343">
    <property type="entry name" value="Zinc finger protein 33A"/>
    <property type="match status" value="1"/>
</dbReference>
<evidence type="ECO:0000313" key="11">
    <source>
        <dbReference type="Proteomes" id="UP000469558"/>
    </source>
</evidence>
<dbReference type="PANTHER" id="PTHR40626">
    <property type="entry name" value="MIP31509P"/>
    <property type="match status" value="1"/>
</dbReference>
<keyword evidence="2" id="KW-0479">Metal-binding</keyword>
<feature type="compositionally biased region" description="Polar residues" evidence="8">
    <location>
        <begin position="110"/>
        <end position="130"/>
    </location>
</feature>
<proteinExistence type="predicted"/>
<dbReference type="Proteomes" id="UP000469558">
    <property type="component" value="Unassembled WGS sequence"/>
</dbReference>
<evidence type="ECO:0000256" key="3">
    <source>
        <dbReference type="ARBA" id="ARBA00022737"/>
    </source>
</evidence>
<dbReference type="GO" id="GO:0008270">
    <property type="term" value="F:zinc ion binding"/>
    <property type="evidence" value="ECO:0007669"/>
    <property type="project" value="UniProtKB-KW"/>
</dbReference>
<dbReference type="Gene3D" id="3.30.160.60">
    <property type="entry name" value="Classic Zinc Finger"/>
    <property type="match status" value="2"/>
</dbReference>
<sequence>MPTSADLLQDRKHDQRPILPKKCLYCERRFSKAEHLKRHQRSHTGERPYRCSRCQKCFSRSDVLIRHLKNHPQIVGEEVEQSSSDGDHRQANGHRRPSTSSVVSAVTAVQMNDQSITVNSDVPPRSTSPSRIDPALLGPPGEYADQSSAHAMSSGLDHLALLASQQTWGDGTIDTAMTDAGSANLAPANESHGWRQDVSNHNQDFQGVITYQQTPAPSEPNFQMINGASNTTPGLDFGNDLYSGRLNALQDQISPGMGVLTPSGAMMPHELLNWFDQFDMDTNQPPDAMQSMGISPSGASHENRQSVALSSEADNSVKSQSEGSASTIIPTERFHKVERCWPTRPSNAVRLMPTLWLDAVAKPEDNLFSKANLTPEAIEHNRQYGSRWGLDEDCRSRLQRMFVTLSRRESKHSSDGSSPFSHSSPSDASSVGQSTINEDISKIPNFPPAEIFDISLDLYFRQFHPLMPFIHTPTFCPKTAPTSILLVMCLIGLTILQTKGAAAFVRQAFPKALEKVCSELTSPSREGRRIDQMSSLASAILILNLSEMTGEQSHQEQCQMLYTNVVMTAQRHGFFSTKDALPLDDQFFDQIPDLEDKWKAWGRIECAKRLIACLTMVDTWYSAIFHTSPVLRTDDLQLILPCDTILFQATSATKWQQLINRGSRMCMPTISMTSERLLLPEHNRTLDVHGMNTILCVTRLRISESFHRLLSGGQQRAEQQSFIPWKTYESDPRARVTQGFVVQIIQDYGPMLSAMNPNCMVLWHNMCIMLTTDLRLFELGAGCAGAEAARDALDDISVWARTPAARRSCLHAAQTFKLMSNRRASDGDPFHATSGLFIAALVLGLYVFMSAENPEGTPPSSGFDLSDDVDWIVVGNEGLTDEHQLIDDDAVNFIRNGGGICFNGVVHQSGYESSRRILLDYAQLLEDISKWRFGVHQFSRVLRIMSDALVDVEASGE</sequence>
<feature type="region of interest" description="Disordered" evidence="8">
    <location>
        <begin position="281"/>
        <end position="327"/>
    </location>
</feature>
<gene>
    <name evidence="10" type="primary">ADR1_0</name>
    <name evidence="10" type="ORF">LSUE1_G000506</name>
</gene>
<dbReference type="PROSITE" id="PS50157">
    <property type="entry name" value="ZINC_FINGER_C2H2_2"/>
    <property type="match status" value="2"/>
</dbReference>
<dbReference type="GO" id="GO:0005634">
    <property type="term" value="C:nucleus"/>
    <property type="evidence" value="ECO:0007669"/>
    <property type="project" value="UniProtKB-SubCell"/>
</dbReference>
<feature type="domain" description="C2H2-type" evidence="9">
    <location>
        <begin position="49"/>
        <end position="71"/>
    </location>
</feature>
<accession>A0A8T9CBF3</accession>
<evidence type="ECO:0000256" key="7">
    <source>
        <dbReference type="PROSITE-ProRule" id="PRU00042"/>
    </source>
</evidence>
<evidence type="ECO:0000256" key="4">
    <source>
        <dbReference type="ARBA" id="ARBA00022771"/>
    </source>
</evidence>
<dbReference type="InterPro" id="IPR007219">
    <property type="entry name" value="XnlR_reg_dom"/>
</dbReference>